<proteinExistence type="predicted"/>
<dbReference type="EMBL" id="LUAX01000008">
    <property type="protein sequence ID" value="OAM96709.1"/>
    <property type="molecule type" value="Genomic_DNA"/>
</dbReference>
<dbReference type="InterPro" id="IPR001638">
    <property type="entry name" value="Solute-binding_3/MltF_N"/>
</dbReference>
<name>A0A178J4Z3_9VIBR</name>
<dbReference type="RefSeq" id="WP_084657033.1">
    <property type="nucleotide sequence ID" value="NZ_JAPFIM010000025.1"/>
</dbReference>
<accession>A0A178J4Z3</accession>
<organism evidence="3 4">
    <name type="scientific">Vibrio europaeus</name>
    <dbReference type="NCBI Taxonomy" id="300876"/>
    <lineage>
        <taxon>Bacteria</taxon>
        <taxon>Pseudomonadati</taxon>
        <taxon>Pseudomonadota</taxon>
        <taxon>Gammaproteobacteria</taxon>
        <taxon>Vibrionales</taxon>
        <taxon>Vibrionaceae</taxon>
        <taxon>Vibrio</taxon>
        <taxon>Vibrio oreintalis group</taxon>
    </lineage>
</organism>
<feature type="domain" description="Solute-binding protein family 3/N-terminal" evidence="1">
    <location>
        <begin position="30"/>
        <end position="253"/>
    </location>
</feature>
<dbReference type="Pfam" id="PF00497">
    <property type="entry name" value="SBP_bac_3"/>
    <property type="match status" value="1"/>
</dbReference>
<gene>
    <name evidence="3" type="ORF">AZ468_23740</name>
    <name evidence="2" type="ORF">OPW20_25395</name>
</gene>
<keyword evidence="5" id="KW-1185">Reference proteome</keyword>
<dbReference type="Proteomes" id="UP000094761">
    <property type="component" value="Unassembled WGS sequence"/>
</dbReference>
<dbReference type="Proteomes" id="UP001150001">
    <property type="component" value="Unassembled WGS sequence"/>
</dbReference>
<dbReference type="EMBL" id="JAPFIT010000033">
    <property type="protein sequence ID" value="MDC5743402.1"/>
    <property type="molecule type" value="Genomic_DNA"/>
</dbReference>
<dbReference type="OrthoDB" id="6193186at2"/>
<evidence type="ECO:0000313" key="4">
    <source>
        <dbReference type="Proteomes" id="UP000094761"/>
    </source>
</evidence>
<evidence type="ECO:0000313" key="3">
    <source>
        <dbReference type="EMBL" id="OAM96709.1"/>
    </source>
</evidence>
<comment type="caution">
    <text evidence="3">The sequence shown here is derived from an EMBL/GenBank/DDBJ whole genome shotgun (WGS) entry which is preliminary data.</text>
</comment>
<sequence length="259" mass="29776">MRYLVLALLLLPIVSFASSSKTIKLAYSDIESFPFQMGNGNDVATPPGISVEIIEQLAHMLQFKVEYVRVPGKRVLQHIKSNEVDGGFIFSYNHERAQYAHYPIINGQVDSALRIATLDYFLYRLKIQKLEWDGVKLYSTGHQPVGVHTGFSIIDTLKENEISTLEVSSTQHLFKMLRKRRVIAVAVQSNIADSYIDENKLASIEKVYPPILSKYYYLIFSHRFTENNPELVRKIWRTIGDIRDQVTVNSIKKYTARHH</sequence>
<evidence type="ECO:0000313" key="2">
    <source>
        <dbReference type="EMBL" id="MDC5743402.1"/>
    </source>
</evidence>
<evidence type="ECO:0000313" key="5">
    <source>
        <dbReference type="Proteomes" id="UP001150001"/>
    </source>
</evidence>
<dbReference type="Gene3D" id="3.40.190.10">
    <property type="entry name" value="Periplasmic binding protein-like II"/>
    <property type="match status" value="2"/>
</dbReference>
<evidence type="ECO:0000259" key="1">
    <source>
        <dbReference type="Pfam" id="PF00497"/>
    </source>
</evidence>
<dbReference type="AlphaFoldDB" id="A0A178J4Z3"/>
<reference evidence="3 4" key="1">
    <citation type="submission" date="2016-03" db="EMBL/GenBank/DDBJ databases">
        <title>Draft genome sequence of the Vibrio tubiashii subs. europaeus.</title>
        <authorList>
            <person name="Spinard E."/>
            <person name="Dubert J."/>
            <person name="Nelson D.R."/>
            <person name="Barja J.L."/>
        </authorList>
    </citation>
    <scope>NUCLEOTIDE SEQUENCE [LARGE SCALE GENOMIC DNA]</scope>
    <source>
        <strain evidence="4">PP-638</strain>
        <strain evidence="3">PP2-638</strain>
        <plasmid evidence="3">p251_like</plasmid>
    </source>
</reference>
<dbReference type="SUPFAM" id="SSF53850">
    <property type="entry name" value="Periplasmic binding protein-like II"/>
    <property type="match status" value="1"/>
</dbReference>
<geneLocation type="plasmid" evidence="3">
    <name>p251_like</name>
</geneLocation>
<reference evidence="2" key="2">
    <citation type="submission" date="2022-11" db="EMBL/GenBank/DDBJ databases">
        <title>Role of the vibriolysin VemA secreted by the emergent pathogen Vibrio europaeus in the colonization of Manila clam mucus.</title>
        <authorList>
            <person name="Martinez C."/>
            <person name="Rodriguez S."/>
            <person name="Vences A."/>
            <person name="Barja J.L."/>
            <person name="Toranzo A.E."/>
            <person name="Dubert J."/>
        </authorList>
    </citation>
    <scope>NUCLEOTIDE SEQUENCE</scope>
    <source>
        <strain evidence="2">3454</strain>
    </source>
</reference>
<keyword evidence="3" id="KW-0614">Plasmid</keyword>
<dbReference type="GeneID" id="78078967"/>
<protein>
    <submittedName>
        <fullName evidence="2">Transporter substrate-binding domain-containing protein</fullName>
    </submittedName>
</protein>